<comment type="caution">
    <text evidence="8">The sequence shown here is derived from an EMBL/GenBank/DDBJ whole genome shotgun (WGS) entry which is preliminary data.</text>
</comment>
<keyword evidence="4 7" id="KW-0406">Ion transport</keyword>
<protein>
    <recommendedName>
        <fullName evidence="7">ATP synthase subunit delta</fullName>
    </recommendedName>
    <alternativeName>
        <fullName evidence="7">ATP synthase F(1) sector subunit delta</fullName>
    </alternativeName>
    <alternativeName>
        <fullName evidence="7">F-type ATPase subunit delta</fullName>
        <shortName evidence="7">F-ATPase subunit delta</shortName>
    </alternativeName>
</protein>
<evidence type="ECO:0000256" key="2">
    <source>
        <dbReference type="ARBA" id="ARBA00022448"/>
    </source>
</evidence>
<keyword evidence="7" id="KW-1003">Cell membrane</keyword>
<evidence type="ECO:0000256" key="3">
    <source>
        <dbReference type="ARBA" id="ARBA00022781"/>
    </source>
</evidence>
<dbReference type="eggNOG" id="COG0712">
    <property type="taxonomic scope" value="Bacteria"/>
</dbReference>
<dbReference type="AlphaFoldDB" id="A0A0B2K2L4"/>
<keyword evidence="9" id="KW-1185">Reference proteome</keyword>
<dbReference type="HAMAP" id="MF_01416">
    <property type="entry name" value="ATP_synth_delta_bact"/>
    <property type="match status" value="1"/>
</dbReference>
<keyword evidence="6 7" id="KW-0066">ATP synthesis</keyword>
<dbReference type="InterPro" id="IPR000711">
    <property type="entry name" value="ATPase_OSCP/dsu"/>
</dbReference>
<dbReference type="PRINTS" id="PR00125">
    <property type="entry name" value="ATPASEDELTA"/>
</dbReference>
<dbReference type="Proteomes" id="UP000030993">
    <property type="component" value="Unassembled WGS sequence"/>
</dbReference>
<dbReference type="GO" id="GO:0045259">
    <property type="term" value="C:proton-transporting ATP synthase complex"/>
    <property type="evidence" value="ECO:0007669"/>
    <property type="project" value="UniProtKB-KW"/>
</dbReference>
<dbReference type="GO" id="GO:0005886">
    <property type="term" value="C:plasma membrane"/>
    <property type="evidence" value="ECO:0007669"/>
    <property type="project" value="UniProtKB-SubCell"/>
</dbReference>
<comment type="function">
    <text evidence="7">This protein is part of the stalk that links CF(0) to CF(1). It either transmits conformational changes from CF(0) to CF(1) or is implicated in proton conduction.</text>
</comment>
<dbReference type="NCBIfam" id="NF004402">
    <property type="entry name" value="PRK05758.2-2"/>
    <property type="match status" value="1"/>
</dbReference>
<sequence>MLNIQLARKYGVAIFEIAKEENQLEKYGKELAQVSHDLFSQADLKGFLTNPQVQPQAKKDLITKLLQGEVSDLMFKFLLLLVDKRRIVLLEAINECYQEMSNKAQGIVIADVTSAFDLKSELKASLGSKLEEVTGKKVQLRMHEDKGIIGGVVVKIGDRRIDGSVTGRLQALKAELMASN</sequence>
<gene>
    <name evidence="7" type="primary">atpH</name>
    <name evidence="8" type="ORF">NZ47_05150</name>
</gene>
<dbReference type="Pfam" id="PF00213">
    <property type="entry name" value="OSCP"/>
    <property type="match status" value="1"/>
</dbReference>
<proteinExistence type="inferred from homology"/>
<dbReference type="InterPro" id="IPR026015">
    <property type="entry name" value="ATP_synth_OSCP/delta_N_sf"/>
</dbReference>
<accession>A0A0B2K2L4</accession>
<reference evidence="8 9" key="1">
    <citation type="journal article" date="2013" name="PLoS ONE">
        <title>Identification and characterization of three novel lipases belonging to families II and V from Anaerovibrio lipolyticus 5ST.</title>
        <authorList>
            <person name="Prive F."/>
            <person name="Kaderbhai N.N."/>
            <person name="Girdwood S."/>
            <person name="Worgan H.J."/>
            <person name="Pinloche E."/>
            <person name="Scollan N.D."/>
            <person name="Huws S.A."/>
            <person name="Newbold C.J."/>
        </authorList>
    </citation>
    <scope>NUCLEOTIDE SEQUENCE [LARGE SCALE GENOMIC DNA]</scope>
    <source>
        <strain evidence="8 9">5S</strain>
    </source>
</reference>
<dbReference type="STRING" id="82374.NZ47_05150"/>
<comment type="similarity">
    <text evidence="7">Belongs to the ATPase delta chain family.</text>
</comment>
<dbReference type="PANTHER" id="PTHR11910">
    <property type="entry name" value="ATP SYNTHASE DELTA CHAIN"/>
    <property type="match status" value="1"/>
</dbReference>
<evidence type="ECO:0000256" key="4">
    <source>
        <dbReference type="ARBA" id="ARBA00023065"/>
    </source>
</evidence>
<keyword evidence="5 7" id="KW-0472">Membrane</keyword>
<evidence type="ECO:0000256" key="5">
    <source>
        <dbReference type="ARBA" id="ARBA00023136"/>
    </source>
</evidence>
<name>A0A0B2K2L4_9FIRM</name>
<evidence type="ECO:0000313" key="8">
    <source>
        <dbReference type="EMBL" id="KHM52372.1"/>
    </source>
</evidence>
<keyword evidence="2 7" id="KW-0813">Transport</keyword>
<comment type="subcellular location">
    <subcellularLocation>
        <location evidence="7">Cell membrane</location>
        <topology evidence="7">Peripheral membrane protein</topology>
    </subcellularLocation>
    <subcellularLocation>
        <location evidence="1">Membrane</location>
    </subcellularLocation>
</comment>
<keyword evidence="7" id="KW-0139">CF(1)</keyword>
<organism evidence="8 9">
    <name type="scientific">Anaerovibrio lipolyticus</name>
    <dbReference type="NCBI Taxonomy" id="82374"/>
    <lineage>
        <taxon>Bacteria</taxon>
        <taxon>Bacillati</taxon>
        <taxon>Bacillota</taxon>
        <taxon>Negativicutes</taxon>
        <taxon>Selenomonadales</taxon>
        <taxon>Selenomonadaceae</taxon>
        <taxon>Anaerovibrio</taxon>
    </lineage>
</organism>
<dbReference type="EMBL" id="JSCE01000100">
    <property type="protein sequence ID" value="KHM52372.1"/>
    <property type="molecule type" value="Genomic_DNA"/>
</dbReference>
<evidence type="ECO:0000256" key="6">
    <source>
        <dbReference type="ARBA" id="ARBA00023310"/>
    </source>
</evidence>
<evidence type="ECO:0000313" key="9">
    <source>
        <dbReference type="Proteomes" id="UP000030993"/>
    </source>
</evidence>
<dbReference type="Gene3D" id="1.10.520.20">
    <property type="entry name" value="N-terminal domain of the delta subunit of the F1F0-ATP synthase"/>
    <property type="match status" value="1"/>
</dbReference>
<dbReference type="SUPFAM" id="SSF47928">
    <property type="entry name" value="N-terminal domain of the delta subunit of the F1F0-ATP synthase"/>
    <property type="match status" value="1"/>
</dbReference>
<dbReference type="NCBIfam" id="TIGR01145">
    <property type="entry name" value="ATP_synt_delta"/>
    <property type="match status" value="1"/>
</dbReference>
<comment type="function">
    <text evidence="7">F(1)F(0) ATP synthase produces ATP from ADP in the presence of a proton or sodium gradient. F-type ATPases consist of two structural domains, F(1) containing the extramembraneous catalytic core and F(0) containing the membrane proton channel, linked together by a central stalk and a peripheral stalk. During catalysis, ATP synthesis in the catalytic domain of F(1) is coupled via a rotary mechanism of the central stalk subunits to proton translocation.</text>
</comment>
<keyword evidence="3 7" id="KW-0375">Hydrogen ion transport</keyword>
<evidence type="ECO:0000256" key="7">
    <source>
        <dbReference type="HAMAP-Rule" id="MF_01416"/>
    </source>
</evidence>
<dbReference type="RefSeq" id="WP_027397627.1">
    <property type="nucleotide sequence ID" value="NZ_CAMKSO010000132.1"/>
</dbReference>
<evidence type="ECO:0000256" key="1">
    <source>
        <dbReference type="ARBA" id="ARBA00004370"/>
    </source>
</evidence>
<dbReference type="GO" id="GO:0046933">
    <property type="term" value="F:proton-transporting ATP synthase activity, rotational mechanism"/>
    <property type="evidence" value="ECO:0007669"/>
    <property type="project" value="UniProtKB-UniRule"/>
</dbReference>